<dbReference type="InterPro" id="IPR029046">
    <property type="entry name" value="LolA/LolB/LppX"/>
</dbReference>
<organism evidence="1">
    <name type="scientific">termite gut metagenome</name>
    <dbReference type="NCBI Taxonomy" id="433724"/>
    <lineage>
        <taxon>unclassified sequences</taxon>
        <taxon>metagenomes</taxon>
        <taxon>organismal metagenomes</taxon>
    </lineage>
</organism>
<dbReference type="SUPFAM" id="SSF89392">
    <property type="entry name" value="Prokaryotic lipoproteins and lipoprotein localization factors"/>
    <property type="match status" value="1"/>
</dbReference>
<gene>
    <name evidence="1" type="ORF">EZS27_003394</name>
</gene>
<protein>
    <recommendedName>
        <fullName evidence="2">Outer-membrane lipoprotein carrier protein</fullName>
    </recommendedName>
</protein>
<name>A0A5J4STK1_9ZZZZ</name>
<sequence length="215" mass="25117">MKRTFYFLLTTVLFILSLKAQTEQKTTKNILDNMIVAFHANGDVKADFTLKVFQKSQPPIELQGTLQLKGEKFLLKTDKITIWFDGKTQWSYWNNDNEINVTTPTPEELQSINPYALLSAYQKGFEYKTGTLTHFQGKSVYEVILTAIDKKQEISSVRLYIAKSTYQPVYIMMEQQGGNSNEITIIRYQIKQRYDDSIFTFNKKQYPYVEIIDLR</sequence>
<proteinExistence type="predicted"/>
<comment type="caution">
    <text evidence="1">The sequence shown here is derived from an EMBL/GenBank/DDBJ whole genome shotgun (WGS) entry which is preliminary data.</text>
</comment>
<dbReference type="EMBL" id="SNRY01000052">
    <property type="protein sequence ID" value="KAA6349192.1"/>
    <property type="molecule type" value="Genomic_DNA"/>
</dbReference>
<reference evidence="1" key="1">
    <citation type="submission" date="2019-03" db="EMBL/GenBank/DDBJ databases">
        <title>Single cell metagenomics reveals metabolic interactions within the superorganism composed of flagellate Streblomastix strix and complex community of Bacteroidetes bacteria on its surface.</title>
        <authorList>
            <person name="Treitli S.C."/>
            <person name="Kolisko M."/>
            <person name="Husnik F."/>
            <person name="Keeling P."/>
            <person name="Hampl V."/>
        </authorList>
    </citation>
    <scope>NUCLEOTIDE SEQUENCE</scope>
    <source>
        <strain evidence="1">STM</strain>
    </source>
</reference>
<accession>A0A5J4STK1</accession>
<dbReference type="Pfam" id="PF16584">
    <property type="entry name" value="LolA_2"/>
    <property type="match status" value="1"/>
</dbReference>
<dbReference type="PANTHER" id="PTHR35869">
    <property type="entry name" value="OUTER-MEMBRANE LIPOPROTEIN CARRIER PROTEIN"/>
    <property type="match status" value="1"/>
</dbReference>
<dbReference type="Gene3D" id="2.50.20.10">
    <property type="entry name" value="Lipoprotein localisation LolA/LolB/LppX"/>
    <property type="match status" value="1"/>
</dbReference>
<evidence type="ECO:0000313" key="1">
    <source>
        <dbReference type="EMBL" id="KAA6349192.1"/>
    </source>
</evidence>
<dbReference type="AlphaFoldDB" id="A0A5J4STK1"/>
<dbReference type="CDD" id="cd16325">
    <property type="entry name" value="LolA"/>
    <property type="match status" value="1"/>
</dbReference>
<evidence type="ECO:0008006" key="2">
    <source>
        <dbReference type="Google" id="ProtNLM"/>
    </source>
</evidence>
<dbReference type="InterPro" id="IPR004564">
    <property type="entry name" value="OM_lipoprot_carrier_LolA-like"/>
</dbReference>
<dbReference type="PANTHER" id="PTHR35869:SF1">
    <property type="entry name" value="OUTER-MEMBRANE LIPOPROTEIN CARRIER PROTEIN"/>
    <property type="match status" value="1"/>
</dbReference>